<dbReference type="EMBL" id="CM042056">
    <property type="protein sequence ID" value="KAI3698000.1"/>
    <property type="molecule type" value="Genomic_DNA"/>
</dbReference>
<evidence type="ECO:0000313" key="1">
    <source>
        <dbReference type="EMBL" id="KAI3698000.1"/>
    </source>
</evidence>
<accession>A0ACB8ZK01</accession>
<protein>
    <submittedName>
        <fullName evidence="1">Uncharacterized protein</fullName>
    </submittedName>
</protein>
<organism evidence="1 2">
    <name type="scientific">Arctium lappa</name>
    <name type="common">Greater burdock</name>
    <name type="synonym">Lappa major</name>
    <dbReference type="NCBI Taxonomy" id="4217"/>
    <lineage>
        <taxon>Eukaryota</taxon>
        <taxon>Viridiplantae</taxon>
        <taxon>Streptophyta</taxon>
        <taxon>Embryophyta</taxon>
        <taxon>Tracheophyta</taxon>
        <taxon>Spermatophyta</taxon>
        <taxon>Magnoliopsida</taxon>
        <taxon>eudicotyledons</taxon>
        <taxon>Gunneridae</taxon>
        <taxon>Pentapetalae</taxon>
        <taxon>asterids</taxon>
        <taxon>campanulids</taxon>
        <taxon>Asterales</taxon>
        <taxon>Asteraceae</taxon>
        <taxon>Carduoideae</taxon>
        <taxon>Cardueae</taxon>
        <taxon>Arctiinae</taxon>
        <taxon>Arctium</taxon>
    </lineage>
</organism>
<reference evidence="1 2" key="2">
    <citation type="journal article" date="2022" name="Mol. Ecol. Resour.">
        <title>The genomes of chicory, endive, great burdock and yacon provide insights into Asteraceae paleo-polyploidization history and plant inulin production.</title>
        <authorList>
            <person name="Fan W."/>
            <person name="Wang S."/>
            <person name="Wang H."/>
            <person name="Wang A."/>
            <person name="Jiang F."/>
            <person name="Liu H."/>
            <person name="Zhao H."/>
            <person name="Xu D."/>
            <person name="Zhang Y."/>
        </authorList>
    </citation>
    <scope>NUCLEOTIDE SEQUENCE [LARGE SCALE GENOMIC DNA]</scope>
    <source>
        <strain evidence="2">cv. Niubang</strain>
    </source>
</reference>
<keyword evidence="2" id="KW-1185">Reference proteome</keyword>
<proteinExistence type="predicted"/>
<gene>
    <name evidence="1" type="ORF">L6452_31109</name>
</gene>
<dbReference type="Proteomes" id="UP001055879">
    <property type="component" value="Linkage Group LG10"/>
</dbReference>
<comment type="caution">
    <text evidence="1">The sequence shown here is derived from an EMBL/GenBank/DDBJ whole genome shotgun (WGS) entry which is preliminary data.</text>
</comment>
<evidence type="ECO:0000313" key="2">
    <source>
        <dbReference type="Proteomes" id="UP001055879"/>
    </source>
</evidence>
<name>A0ACB8ZK01_ARCLA</name>
<reference evidence="2" key="1">
    <citation type="journal article" date="2022" name="Mol. Ecol. Resour.">
        <title>The genomes of chicory, endive, great burdock and yacon provide insights into Asteraceae palaeo-polyploidization history and plant inulin production.</title>
        <authorList>
            <person name="Fan W."/>
            <person name="Wang S."/>
            <person name="Wang H."/>
            <person name="Wang A."/>
            <person name="Jiang F."/>
            <person name="Liu H."/>
            <person name="Zhao H."/>
            <person name="Xu D."/>
            <person name="Zhang Y."/>
        </authorList>
    </citation>
    <scope>NUCLEOTIDE SEQUENCE [LARGE SCALE GENOMIC DNA]</scope>
    <source>
        <strain evidence="2">cv. Niubang</strain>
    </source>
</reference>
<sequence>MARTKHIAKPFRDSRRARRSAAASGSSNPLSEPPVSTAPPLSAVDVASTAPPVFMIHYEESHAVVTSQTTPDEPPPVINPNPQSPPRVDDSGSFLNPLFGPHSPVGVFDLKQVEAESTIPELSPVNPPPSDDNPIIDDSAQHGKVVATSSPTSSDESPSGSVQATPSPPRTDKTRGKRPISPSDQEYTPEPELVRPKKRTRSTSVTKRKRKPASSSSAPAQKSRTRSAIKSPPPARYKAQLPSKLLMERDFDPVLIKTYPHIPRLLAAYKWEKAIPFPGTANATLLRELYSAIASAKDTTVVIRGRTVNFGPRALSNSFGMPVPPTCQFASILASLTVDTTREIAATLVMPQFLEKLDLSKLSIQSGQLTLEASLWFQFLRHNLLPAAHDATLSREKRVLLFCILKELPFDFGPVALSAIRYAASRSGSWLVFPILLTRLLSAARVPSWDKDEVCKSSSRIDQGTVQRIKRSGRFAAETHPQPSVQPSRDDAAKHHAASSSGYGSSDWLQSCPEFYFLVDPSKASTLPRFPPGLCPPQVIAPLAARNPRPPPTNVDQNTAEDGAAGSSAGVERGHVAPTLSPRWGAGQKLLG</sequence>